<proteinExistence type="inferred from homology"/>
<dbReference type="InterPro" id="IPR004516">
    <property type="entry name" value="HisRS/HisZ"/>
</dbReference>
<dbReference type="InterPro" id="IPR006195">
    <property type="entry name" value="aa-tRNA-synth_II"/>
</dbReference>
<dbReference type="Gene3D" id="3.30.930.10">
    <property type="entry name" value="Bira Bifunctional Protein, Domain 2"/>
    <property type="match status" value="1"/>
</dbReference>
<keyword evidence="7 9" id="KW-0368">Histidine biosynthesis</keyword>
<comment type="function">
    <text evidence="8 9">Required for the first step of histidine biosynthesis. May allow the feedback regulation of ATP phosphoribosyltransferase activity by histidine.</text>
</comment>
<evidence type="ECO:0000256" key="2">
    <source>
        <dbReference type="ARBA" id="ARBA00004667"/>
    </source>
</evidence>
<dbReference type="SUPFAM" id="SSF55681">
    <property type="entry name" value="Class II aaRS and biotin synthetases"/>
    <property type="match status" value="1"/>
</dbReference>
<dbReference type="PANTHER" id="PTHR43707">
    <property type="entry name" value="HISTIDYL-TRNA SYNTHETASE"/>
    <property type="match status" value="1"/>
</dbReference>
<protein>
    <recommendedName>
        <fullName evidence="4 9">ATP phosphoribosyltransferase regulatory subunit</fullName>
    </recommendedName>
</protein>
<comment type="subcellular location">
    <subcellularLocation>
        <location evidence="1 9">Cytoplasm</location>
    </subcellularLocation>
</comment>
<organism evidence="11 12">
    <name type="scientific">Maccoyibacter intestinihominis</name>
    <dbReference type="NCBI Taxonomy" id="3133499"/>
    <lineage>
        <taxon>Bacteria</taxon>
        <taxon>Bacillati</taxon>
        <taxon>Bacillota</taxon>
        <taxon>Clostridia</taxon>
        <taxon>Lachnospirales</taxon>
        <taxon>Lachnospiraceae</taxon>
        <taxon>Maccoyibacter</taxon>
    </lineage>
</organism>
<name>A0ABV1HD79_9FIRM</name>
<dbReference type="HAMAP" id="MF_00125">
    <property type="entry name" value="HisZ"/>
    <property type="match status" value="1"/>
</dbReference>
<comment type="subunit">
    <text evidence="9">Heteromultimer composed of HisG and HisZ subunits.</text>
</comment>
<dbReference type="CDD" id="cd00773">
    <property type="entry name" value="HisRS-like_core"/>
    <property type="match status" value="1"/>
</dbReference>
<evidence type="ECO:0000256" key="3">
    <source>
        <dbReference type="ARBA" id="ARBA00005539"/>
    </source>
</evidence>
<evidence type="ECO:0000256" key="6">
    <source>
        <dbReference type="ARBA" id="ARBA00022605"/>
    </source>
</evidence>
<dbReference type="PANTHER" id="PTHR43707:SF6">
    <property type="entry name" value="ATP PHOSPHORIBOSYLTRANSFERASE REGULATORY SUBUNIT"/>
    <property type="match status" value="1"/>
</dbReference>
<dbReference type="PIRSF" id="PIRSF001549">
    <property type="entry name" value="His-tRNA_synth"/>
    <property type="match status" value="1"/>
</dbReference>
<sequence>MRRELLHTPEGVRDIYNGECDKKQRIEQELHQTFLSFGYHTIQTPTFEFFDVFNREIGTIPSKDLYKFFDREGNTLVLRPDMTPSIARAAAMYFGEETMPIRLCYAGNIFINNNSYQGRLKESTQLGAELIGDDSIEADAEILAMAVECLKKAGLEKFQISIGHAGFLKGLMEEAGLNEEQEEELRELISNKNFFGVEEFIGTLEIAEDLKELFTLLGGFYDSPKQFDKIQKKAAPYQKSASALAYLKDLHEVLKLYQAERYISYELGALSDYHYYTGIIFSGYTFGTGEPIVKGGRYDKLLKYFGKDAPAIGFAIASDQLLAAIQRQKTEITTDKDYQLLLYPKQLQKEAILKAQELRKNGALIELLCMDETKSKEDYQAYAGRTGMTKITYMDGE</sequence>
<dbReference type="RefSeq" id="WP_353530742.1">
    <property type="nucleotide sequence ID" value="NZ_JBBMEX010000006.1"/>
</dbReference>
<evidence type="ECO:0000256" key="1">
    <source>
        <dbReference type="ARBA" id="ARBA00004496"/>
    </source>
</evidence>
<keyword evidence="12" id="KW-1185">Reference proteome</keyword>
<dbReference type="InterPro" id="IPR004517">
    <property type="entry name" value="HisZ"/>
</dbReference>
<evidence type="ECO:0000256" key="5">
    <source>
        <dbReference type="ARBA" id="ARBA00022490"/>
    </source>
</evidence>
<evidence type="ECO:0000313" key="11">
    <source>
        <dbReference type="EMBL" id="MEQ2557674.1"/>
    </source>
</evidence>
<keyword evidence="11" id="KW-0808">Transferase</keyword>
<dbReference type="GO" id="GO:0016757">
    <property type="term" value="F:glycosyltransferase activity"/>
    <property type="evidence" value="ECO:0007669"/>
    <property type="project" value="UniProtKB-KW"/>
</dbReference>
<feature type="domain" description="Aminoacyl-transfer RNA synthetases class-II family profile" evidence="10">
    <location>
        <begin position="1"/>
        <end position="344"/>
    </location>
</feature>
<comment type="similarity">
    <text evidence="3 9">Belongs to the class-II aminoacyl-tRNA synthetase family. HisZ subfamily.</text>
</comment>
<evidence type="ECO:0000313" key="12">
    <source>
        <dbReference type="Proteomes" id="UP001454489"/>
    </source>
</evidence>
<keyword evidence="6 9" id="KW-0028">Amino-acid biosynthesis</keyword>
<reference evidence="11 12" key="1">
    <citation type="submission" date="2024-03" db="EMBL/GenBank/DDBJ databases">
        <title>Human intestinal bacterial collection.</title>
        <authorList>
            <person name="Pauvert C."/>
            <person name="Hitch T.C.A."/>
            <person name="Clavel T."/>
        </authorList>
    </citation>
    <scope>NUCLEOTIDE SEQUENCE [LARGE SCALE GENOMIC DNA]</scope>
    <source>
        <strain evidence="11 12">CLA-AA-H185</strain>
    </source>
</reference>
<comment type="caution">
    <text evidence="11">The sequence shown here is derived from an EMBL/GenBank/DDBJ whole genome shotgun (WGS) entry which is preliminary data.</text>
</comment>
<dbReference type="InterPro" id="IPR041715">
    <property type="entry name" value="HisRS-like_core"/>
</dbReference>
<evidence type="ECO:0000259" key="10">
    <source>
        <dbReference type="PROSITE" id="PS50862"/>
    </source>
</evidence>
<dbReference type="InterPro" id="IPR045864">
    <property type="entry name" value="aa-tRNA-synth_II/BPL/LPL"/>
</dbReference>
<comment type="pathway">
    <text evidence="2 9">Amino-acid biosynthesis; L-histidine biosynthesis; L-histidine from 5-phospho-alpha-D-ribose 1-diphosphate: step 1/9.</text>
</comment>
<evidence type="ECO:0000256" key="9">
    <source>
        <dbReference type="HAMAP-Rule" id="MF_00125"/>
    </source>
</evidence>
<dbReference type="Pfam" id="PF13393">
    <property type="entry name" value="tRNA-synt_His"/>
    <property type="match status" value="1"/>
</dbReference>
<dbReference type="NCBIfam" id="TIGR00443">
    <property type="entry name" value="hisZ_biosyn_reg"/>
    <property type="match status" value="1"/>
</dbReference>
<evidence type="ECO:0000256" key="4">
    <source>
        <dbReference type="ARBA" id="ARBA00020397"/>
    </source>
</evidence>
<evidence type="ECO:0000256" key="7">
    <source>
        <dbReference type="ARBA" id="ARBA00023102"/>
    </source>
</evidence>
<evidence type="ECO:0000256" key="8">
    <source>
        <dbReference type="ARBA" id="ARBA00025246"/>
    </source>
</evidence>
<keyword evidence="5 9" id="KW-0963">Cytoplasm</keyword>
<comment type="miscellaneous">
    <text evidence="9">This function is generally fulfilled by the C-terminal part of HisG, which is missing in some bacteria such as this one.</text>
</comment>
<gene>
    <name evidence="9 11" type="primary">hisZ</name>
    <name evidence="11" type="ORF">WMO43_07305</name>
</gene>
<dbReference type="Proteomes" id="UP001454489">
    <property type="component" value="Unassembled WGS sequence"/>
</dbReference>
<keyword evidence="11" id="KW-0328">Glycosyltransferase</keyword>
<accession>A0ABV1HD79</accession>
<dbReference type="PROSITE" id="PS50862">
    <property type="entry name" value="AA_TRNA_LIGASE_II"/>
    <property type="match status" value="1"/>
</dbReference>
<dbReference type="EMBL" id="JBBMEX010000006">
    <property type="protein sequence ID" value="MEQ2557674.1"/>
    <property type="molecule type" value="Genomic_DNA"/>
</dbReference>